<keyword evidence="2" id="KW-0812">Transmembrane</keyword>
<dbReference type="EMBL" id="KL197728">
    <property type="protein sequence ID" value="KDQ54524.1"/>
    <property type="molecule type" value="Genomic_DNA"/>
</dbReference>
<feature type="transmembrane region" description="Helical" evidence="2">
    <location>
        <begin position="413"/>
        <end position="436"/>
    </location>
</feature>
<dbReference type="STRING" id="933084.A0A067PIC2"/>
<keyword evidence="2" id="KW-1133">Transmembrane helix</keyword>
<evidence type="ECO:0000313" key="4">
    <source>
        <dbReference type="Proteomes" id="UP000027265"/>
    </source>
</evidence>
<feature type="compositionally biased region" description="Polar residues" evidence="1">
    <location>
        <begin position="540"/>
        <end position="550"/>
    </location>
</feature>
<dbReference type="InParanoid" id="A0A067PIC2"/>
<dbReference type="HOGENOM" id="CLU_033918_1_0_1"/>
<proteinExistence type="predicted"/>
<dbReference type="OrthoDB" id="2564485at2759"/>
<accession>A0A067PIC2</accession>
<dbReference type="AlphaFoldDB" id="A0A067PIC2"/>
<keyword evidence="2" id="KW-0472">Membrane</keyword>
<gene>
    <name evidence="3" type="ORF">JAAARDRAFT_38199</name>
</gene>
<evidence type="ECO:0000313" key="3">
    <source>
        <dbReference type="EMBL" id="KDQ54524.1"/>
    </source>
</evidence>
<evidence type="ECO:0000256" key="1">
    <source>
        <dbReference type="SAM" id="MobiDB-lite"/>
    </source>
</evidence>
<feature type="region of interest" description="Disordered" evidence="1">
    <location>
        <begin position="493"/>
        <end position="550"/>
    </location>
</feature>
<reference evidence="4" key="1">
    <citation type="journal article" date="2014" name="Proc. Natl. Acad. Sci. U.S.A.">
        <title>Extensive sampling of basidiomycete genomes demonstrates inadequacy of the white-rot/brown-rot paradigm for wood decay fungi.</title>
        <authorList>
            <person name="Riley R."/>
            <person name="Salamov A.A."/>
            <person name="Brown D.W."/>
            <person name="Nagy L.G."/>
            <person name="Floudas D."/>
            <person name="Held B.W."/>
            <person name="Levasseur A."/>
            <person name="Lombard V."/>
            <person name="Morin E."/>
            <person name="Otillar R."/>
            <person name="Lindquist E.A."/>
            <person name="Sun H."/>
            <person name="LaButti K.M."/>
            <person name="Schmutz J."/>
            <person name="Jabbour D."/>
            <person name="Luo H."/>
            <person name="Baker S.E."/>
            <person name="Pisabarro A.G."/>
            <person name="Walton J.D."/>
            <person name="Blanchette R.A."/>
            <person name="Henrissat B."/>
            <person name="Martin F."/>
            <person name="Cullen D."/>
            <person name="Hibbett D.S."/>
            <person name="Grigoriev I.V."/>
        </authorList>
    </citation>
    <scope>NUCLEOTIDE SEQUENCE [LARGE SCALE GENOMIC DNA]</scope>
    <source>
        <strain evidence="4">MUCL 33604</strain>
    </source>
</reference>
<dbReference type="Proteomes" id="UP000027265">
    <property type="component" value="Unassembled WGS sequence"/>
</dbReference>
<feature type="transmembrane region" description="Helical" evidence="2">
    <location>
        <begin position="20"/>
        <end position="42"/>
    </location>
</feature>
<feature type="compositionally biased region" description="Polar residues" evidence="1">
    <location>
        <begin position="514"/>
        <end position="523"/>
    </location>
</feature>
<name>A0A067PIC2_9AGAM</name>
<protein>
    <submittedName>
        <fullName evidence="3">Uncharacterized protein</fullName>
    </submittedName>
</protein>
<keyword evidence="4" id="KW-1185">Reference proteome</keyword>
<organism evidence="3 4">
    <name type="scientific">Jaapia argillacea MUCL 33604</name>
    <dbReference type="NCBI Taxonomy" id="933084"/>
    <lineage>
        <taxon>Eukaryota</taxon>
        <taxon>Fungi</taxon>
        <taxon>Dikarya</taxon>
        <taxon>Basidiomycota</taxon>
        <taxon>Agaricomycotina</taxon>
        <taxon>Agaricomycetes</taxon>
        <taxon>Agaricomycetidae</taxon>
        <taxon>Jaapiales</taxon>
        <taxon>Jaapiaceae</taxon>
        <taxon>Jaapia</taxon>
    </lineage>
</organism>
<evidence type="ECO:0000256" key="2">
    <source>
        <dbReference type="SAM" id="Phobius"/>
    </source>
</evidence>
<sequence length="550" mass="60646">MAFSGAPAYPITRPYPWRHFTLIFVTFSFLALVILTILNAGVQGYDSIVVVRSNYNYTQHMWWTPLVPKAFRPSSTCSSHLFNVGDIFGTNNSFFEWTVLRVEPPNSTDSTTIGELDEGAGFPYTASPMSMCRDVSERYIDSFIVMVESSTATLKAWAMYTCENPVGADFMIEGRWEFFIPETGDNIMLTDKSATGPQVRDVLQRLAQDLLEAVMSPPSPGTASFSRIGVAGTTYCPSFQHSNGTLINSSYSPSLQDRLQCSQAPLQLGLNTGQVSWVNGLSSYELTASELGDPRPYTNFLKALSGAAEIDLGIYKPNSIYFNTTMLTETIEPYALPSGSHFLAASGDYNLSWPYGAQSSLANNFSGAQILRMYPEESEAVGFIPMNSSFQNPVIINVSYLCRELHIKSALSFIASVFVGTASMFMAWLAFGLYIATTLAKRSPEANYCEGSSKLRRESYPLSSARSSSSTYYWGSGHDSKPAWRDWSKDAYDAVSPSDGRVESVPYDPEASISFPTPSSETMASRRPRSGVGWADWSSERSTLMENTPR</sequence>